<dbReference type="FunFam" id="3.40.50.300:FF:000296">
    <property type="entry name" value="ATP-dependent DNA helicase RecQ"/>
    <property type="match status" value="1"/>
</dbReference>
<dbReference type="PROSITE" id="PS51192">
    <property type="entry name" value="HELICASE_ATP_BIND_1"/>
    <property type="match status" value="1"/>
</dbReference>
<keyword evidence="17" id="KW-1185">Reference proteome</keyword>
<feature type="compositionally biased region" description="Low complexity" evidence="12">
    <location>
        <begin position="78"/>
        <end position="98"/>
    </location>
</feature>
<evidence type="ECO:0000259" key="14">
    <source>
        <dbReference type="PROSITE" id="PS51192"/>
    </source>
</evidence>
<dbReference type="GO" id="GO:0016787">
    <property type="term" value="F:hydrolase activity"/>
    <property type="evidence" value="ECO:0007669"/>
    <property type="project" value="UniProtKB-KW"/>
</dbReference>
<feature type="domain" description="Helicase C-terminal" evidence="15">
    <location>
        <begin position="561"/>
        <end position="710"/>
    </location>
</feature>
<proteinExistence type="inferred from homology"/>
<dbReference type="GO" id="GO:0031422">
    <property type="term" value="C:RecQ family helicase-topoisomerase III complex"/>
    <property type="evidence" value="ECO:0007669"/>
    <property type="project" value="UniProtKB-ARBA"/>
</dbReference>
<evidence type="ECO:0000256" key="7">
    <source>
        <dbReference type="ARBA" id="ARBA00023125"/>
    </source>
</evidence>
<evidence type="ECO:0000256" key="5">
    <source>
        <dbReference type="ARBA" id="ARBA00022806"/>
    </source>
</evidence>
<dbReference type="Gene3D" id="1.10.150.80">
    <property type="entry name" value="HRDC domain"/>
    <property type="match status" value="1"/>
</dbReference>
<dbReference type="InterPro" id="IPR027417">
    <property type="entry name" value="P-loop_NTPase"/>
</dbReference>
<dbReference type="InterPro" id="IPR018982">
    <property type="entry name" value="RQC_domain"/>
</dbReference>
<dbReference type="PROSITE" id="PS50967">
    <property type="entry name" value="HRDC"/>
    <property type="match status" value="1"/>
</dbReference>
<feature type="compositionally biased region" description="Polar residues" evidence="12">
    <location>
        <begin position="255"/>
        <end position="264"/>
    </location>
</feature>
<dbReference type="Pfam" id="PF00270">
    <property type="entry name" value="DEAD"/>
    <property type="match status" value="1"/>
</dbReference>
<dbReference type="SUPFAM" id="SSF47819">
    <property type="entry name" value="HRDC-like"/>
    <property type="match status" value="1"/>
</dbReference>
<feature type="compositionally biased region" description="Gly residues" evidence="12">
    <location>
        <begin position="1229"/>
        <end position="1238"/>
    </location>
</feature>
<dbReference type="GO" id="GO:0009378">
    <property type="term" value="F:four-way junction helicase activity"/>
    <property type="evidence" value="ECO:0007669"/>
    <property type="project" value="TreeGrafter"/>
</dbReference>
<feature type="compositionally biased region" description="Low complexity" evidence="12">
    <location>
        <begin position="204"/>
        <end position="224"/>
    </location>
</feature>
<dbReference type="OrthoDB" id="10261556at2759"/>
<feature type="compositionally biased region" description="Acidic residues" evidence="12">
    <location>
        <begin position="959"/>
        <end position="975"/>
    </location>
</feature>
<evidence type="ECO:0000256" key="9">
    <source>
        <dbReference type="ARBA" id="ARBA00023242"/>
    </source>
</evidence>
<dbReference type="Proteomes" id="UP000008867">
    <property type="component" value="Chromosome 7"/>
</dbReference>
<dbReference type="Gene3D" id="3.40.50.300">
    <property type="entry name" value="P-loop containing nucleotide triphosphate hydrolases"/>
    <property type="match status" value="2"/>
</dbReference>
<feature type="region of interest" description="Disordered" evidence="12">
    <location>
        <begin position="866"/>
        <end position="895"/>
    </location>
</feature>
<keyword evidence="9" id="KW-0539">Nucleus</keyword>
<protein>
    <recommendedName>
        <fullName evidence="11">DNA 3'-5' helicase</fullName>
        <ecNumber evidence="11">5.6.2.4</ecNumber>
    </recommendedName>
</protein>
<feature type="domain" description="Helicase ATP-binding" evidence="14">
    <location>
        <begin position="359"/>
        <end position="538"/>
    </location>
</feature>
<dbReference type="GO" id="GO:0000724">
    <property type="term" value="P:double-strand break repair via homologous recombination"/>
    <property type="evidence" value="ECO:0007669"/>
    <property type="project" value="UniProtKB-ARBA"/>
</dbReference>
<sequence>MPNAFPYRVRAADDHRSETIFLDDDEDALFADVKPTRPGDRPSPKRTVLDDHASYSAQKRSRPGEENTFAADVTDNLPSGSRGPQPSSSGSTPRTQPSLRSSQAPQQPHNPKYDIYSDKELRSVFASTMAILLGRLTDLPQPSPDYRGAAAWHQWRDEFKRVNQMVDEVDAIVSAQESRGSAAAYTDPHPSGSIHGRFVDDASARSSPATRPAPQAPSTSAQRATSSSFQVVGENLVSAAANAASTSISDRRAGPSSSVAQRSDSAAPLMHQSISEVEAGQDSFANAEIYELSDDEDEDDVQDLPVEDKFQLCGPSMQEPLSKDDIRRMPQYDWTRDVVYALRRYFKLRRFRHNQLEAINGTLMGRDVFVLMPTGGGKSLCYQLPACIDTENAKGLTIVISPLISLINDQVRHLTLKEIAAASITGDTNPADKRLVMDLARETKSSLRLLYLTPEFIRTSPQAQLLLDELYSRKQLARFVVDEAHCVSQWGHDFRPHYTELGALRKQYPTVPIMALTATANARVVKDVEACLQMKNVLQLSSSFNRPNLEYQVRSKPRSKAVDDIASFILASHKDECGIVYCLSRETCETVAADLIKHGISAHHYHARLQKDDRAMVQDKWQSNEFKVIVATIAFGMGIDKPDVRFVIHHSLPKSLEGYYQETGRAGRDGKSSACILYYSYGDVLKIEKMVRGEEDKSQDAIDRSLDSLRMMQMFCENVIECRRVQVLRYFGEDFSADQCHSTCDNCCRKSGTIRVQDVTALAIKAVKLVKDIARLGGHWTLLHFAEVFRGNRSKKFRDVGHDKVEQCGAGSALSKDEAHRLFEHLCSEGVFKMKDVRNGSGFHTSYLVMAAAASQLLNGQKTISLPISTKSSEPSAPAPARGKKGKKQQRQARDADFAEFDEDAHDISHISLSPQEARGSHRPNQHQAQRSTGAASAASAMGGVDLEEDLNDYIPPEMLEDDFDPDADSDDDEAPLVAPERPTATARAGALAGSDDEDDFEIDPRSSDANQGCYRELKKLDVKLAKQERQTQGWLLPDELLQEISALAPASVGSLRSGLQREGRDNRWLDKYGTRYVAICQRYFQADKAEFGAARIAATRGPGWDAFLSPSSRPSLPAAAAAAAEPGPSAVAAARQERVAAPRKSAVIAAANLGQYSYEDPDSLAISRTRASPASRSDRPVAGSSRVGRVSPKGGWSTTSKAVAAASPAASTATAKRLTFDNGLSSSSGGGGGGGGVRIRAMPLQLSHGAANRPRPS</sequence>
<dbReference type="InterPro" id="IPR001650">
    <property type="entry name" value="Helicase_C-like"/>
</dbReference>
<dbReference type="HOGENOM" id="CLU_004536_0_0_1"/>
<evidence type="ECO:0000256" key="12">
    <source>
        <dbReference type="SAM" id="MobiDB-lite"/>
    </source>
</evidence>
<accession>E7A1B1</accession>
<dbReference type="EC" id="5.6.2.4" evidence="11"/>
<feature type="region of interest" description="Disordered" evidence="12">
    <location>
        <begin position="180"/>
        <end position="227"/>
    </location>
</feature>
<evidence type="ECO:0000256" key="2">
    <source>
        <dbReference type="ARBA" id="ARBA00005446"/>
    </source>
</evidence>
<evidence type="ECO:0000256" key="8">
    <source>
        <dbReference type="ARBA" id="ARBA00023235"/>
    </source>
</evidence>
<comment type="similarity">
    <text evidence="2">Belongs to the helicase family. RecQ subfamily.</text>
</comment>
<dbReference type="GO" id="GO:0005524">
    <property type="term" value="F:ATP binding"/>
    <property type="evidence" value="ECO:0007669"/>
    <property type="project" value="UniProtKB-KW"/>
</dbReference>
<feature type="compositionally biased region" description="Low complexity" evidence="12">
    <location>
        <begin position="1198"/>
        <end position="1216"/>
    </location>
</feature>
<dbReference type="InterPro" id="IPR044876">
    <property type="entry name" value="HRDC_dom_sf"/>
</dbReference>
<evidence type="ECO:0000256" key="6">
    <source>
        <dbReference type="ARBA" id="ARBA00022840"/>
    </source>
</evidence>
<dbReference type="AlphaFoldDB" id="E7A1B1"/>
<feature type="region of interest" description="Disordered" evidence="12">
    <location>
        <begin position="956"/>
        <end position="1010"/>
    </location>
</feature>
<dbReference type="InterPro" id="IPR002464">
    <property type="entry name" value="DNA/RNA_helicase_DEAH_CS"/>
</dbReference>
<dbReference type="SMART" id="SM00956">
    <property type="entry name" value="RQC"/>
    <property type="match status" value="1"/>
</dbReference>
<dbReference type="PROSITE" id="PS00690">
    <property type="entry name" value="DEAH_ATP_HELICASE"/>
    <property type="match status" value="1"/>
</dbReference>
<feature type="region of interest" description="Disordered" evidence="12">
    <location>
        <begin position="245"/>
        <end position="269"/>
    </location>
</feature>
<evidence type="ECO:0000256" key="11">
    <source>
        <dbReference type="ARBA" id="ARBA00034808"/>
    </source>
</evidence>
<name>E7A1B1_SPORE</name>
<organism evidence="16 17">
    <name type="scientific">Sporisorium reilianum (strain SRZ2)</name>
    <name type="common">Maize head smut fungus</name>
    <dbReference type="NCBI Taxonomy" id="999809"/>
    <lineage>
        <taxon>Eukaryota</taxon>
        <taxon>Fungi</taxon>
        <taxon>Dikarya</taxon>
        <taxon>Basidiomycota</taxon>
        <taxon>Ustilaginomycotina</taxon>
        <taxon>Ustilaginomycetes</taxon>
        <taxon>Ustilaginales</taxon>
        <taxon>Ustilaginaceae</taxon>
        <taxon>Sporisorium</taxon>
    </lineage>
</organism>
<evidence type="ECO:0000259" key="13">
    <source>
        <dbReference type="PROSITE" id="PS50967"/>
    </source>
</evidence>
<gene>
    <name evidence="16" type="ORF">sr13928</name>
</gene>
<comment type="subcellular location">
    <subcellularLocation>
        <location evidence="1">Nucleus</location>
    </subcellularLocation>
</comment>
<evidence type="ECO:0000256" key="4">
    <source>
        <dbReference type="ARBA" id="ARBA00022801"/>
    </source>
</evidence>
<evidence type="ECO:0000256" key="3">
    <source>
        <dbReference type="ARBA" id="ARBA00022741"/>
    </source>
</evidence>
<feature type="region of interest" description="Disordered" evidence="12">
    <location>
        <begin position="1168"/>
        <end position="1258"/>
    </location>
</feature>
<dbReference type="InterPro" id="IPR011545">
    <property type="entry name" value="DEAD/DEAH_box_helicase_dom"/>
</dbReference>
<dbReference type="GO" id="GO:0000729">
    <property type="term" value="P:DNA double-strand break processing"/>
    <property type="evidence" value="ECO:0007669"/>
    <property type="project" value="UniProtKB-ARBA"/>
</dbReference>
<dbReference type="PROSITE" id="PS51194">
    <property type="entry name" value="HELICASE_CTER"/>
    <property type="match status" value="1"/>
</dbReference>
<dbReference type="Pfam" id="PF09382">
    <property type="entry name" value="RQC"/>
    <property type="match status" value="1"/>
</dbReference>
<dbReference type="PANTHER" id="PTHR13710:SF153">
    <property type="entry name" value="RECQ-LIKE DNA HELICASE BLM"/>
    <property type="match status" value="1"/>
</dbReference>
<feature type="compositionally biased region" description="Polar residues" evidence="12">
    <location>
        <begin position="866"/>
        <end position="875"/>
    </location>
</feature>
<dbReference type="VEuPathDB" id="FungiDB:sr13928"/>
<feature type="compositionally biased region" description="Polar residues" evidence="12">
    <location>
        <begin position="99"/>
        <end position="109"/>
    </location>
</feature>
<keyword evidence="4" id="KW-0378">Hydrolase</keyword>
<feature type="region of interest" description="Disordered" evidence="12">
    <location>
        <begin position="914"/>
        <end position="941"/>
    </location>
</feature>
<keyword evidence="5 16" id="KW-0347">Helicase</keyword>
<dbReference type="InterPro" id="IPR032284">
    <property type="entry name" value="RecQ_Zn-bd"/>
</dbReference>
<evidence type="ECO:0000256" key="10">
    <source>
        <dbReference type="ARBA" id="ARBA00034617"/>
    </source>
</evidence>
<dbReference type="InterPro" id="IPR036388">
    <property type="entry name" value="WH-like_DNA-bd_sf"/>
</dbReference>
<dbReference type="CDD" id="cd17920">
    <property type="entry name" value="DEXHc_RecQ"/>
    <property type="match status" value="1"/>
</dbReference>
<dbReference type="PANTHER" id="PTHR13710">
    <property type="entry name" value="DNA HELICASE RECQ FAMILY MEMBER"/>
    <property type="match status" value="1"/>
</dbReference>
<dbReference type="GO" id="GO:0006260">
    <property type="term" value="P:DNA replication"/>
    <property type="evidence" value="ECO:0007669"/>
    <property type="project" value="InterPro"/>
</dbReference>
<reference evidence="16 17" key="1">
    <citation type="journal article" date="2010" name="Science">
        <title>Pathogenicity determinants in smut fungi revealed by genome comparison.</title>
        <authorList>
            <person name="Schirawski J."/>
            <person name="Mannhaupt G."/>
            <person name="Muench K."/>
            <person name="Brefort T."/>
            <person name="Schipper K."/>
            <person name="Doehlemann G."/>
            <person name="Di Stasio M."/>
            <person name="Roessel N."/>
            <person name="Mendoza-Mendoza A."/>
            <person name="Pester D."/>
            <person name="Mueller O."/>
            <person name="Winterberg B."/>
            <person name="Meyer E."/>
            <person name="Ghareeb H."/>
            <person name="Wollenberg T."/>
            <person name="Muensterkoetter M."/>
            <person name="Wong P."/>
            <person name="Walter M."/>
            <person name="Stukenbrock E."/>
            <person name="Gueldener U."/>
            <person name="Kahmann R."/>
        </authorList>
    </citation>
    <scope>NUCLEOTIDE SEQUENCE [LARGE SCALE GENOMIC DNA]</scope>
    <source>
        <strain evidence="17">SRZ2</strain>
    </source>
</reference>
<evidence type="ECO:0000313" key="17">
    <source>
        <dbReference type="Proteomes" id="UP000008867"/>
    </source>
</evidence>
<dbReference type="InterPro" id="IPR004589">
    <property type="entry name" value="DNA_helicase_ATP-dep_RecQ"/>
</dbReference>
<feature type="region of interest" description="Disordered" evidence="12">
    <location>
        <begin position="23"/>
        <end position="116"/>
    </location>
</feature>
<dbReference type="FunFam" id="3.40.50.300:FF:000340">
    <property type="entry name" value="Bloom syndrome, RecQ helicase"/>
    <property type="match status" value="1"/>
</dbReference>
<dbReference type="GO" id="GO:0005737">
    <property type="term" value="C:cytoplasm"/>
    <property type="evidence" value="ECO:0007669"/>
    <property type="project" value="TreeGrafter"/>
</dbReference>
<dbReference type="Gene3D" id="1.10.10.10">
    <property type="entry name" value="Winged helix-like DNA-binding domain superfamily/Winged helix DNA-binding domain"/>
    <property type="match status" value="1"/>
</dbReference>
<dbReference type="GO" id="GO:0043138">
    <property type="term" value="F:3'-5' DNA helicase activity"/>
    <property type="evidence" value="ECO:0007669"/>
    <property type="project" value="UniProtKB-EC"/>
</dbReference>
<dbReference type="InterPro" id="IPR002121">
    <property type="entry name" value="HRDC_dom"/>
</dbReference>
<evidence type="ECO:0000259" key="15">
    <source>
        <dbReference type="PROSITE" id="PS51194"/>
    </source>
</evidence>
<dbReference type="eggNOG" id="KOG0351">
    <property type="taxonomic scope" value="Eukaryota"/>
</dbReference>
<feature type="domain" description="HRDC" evidence="13">
    <location>
        <begin position="1008"/>
        <end position="1091"/>
    </location>
</feature>
<dbReference type="NCBIfam" id="TIGR00614">
    <property type="entry name" value="recQ_fam"/>
    <property type="match status" value="1"/>
</dbReference>
<dbReference type="Pfam" id="PF00271">
    <property type="entry name" value="Helicase_C"/>
    <property type="match status" value="1"/>
</dbReference>
<feature type="compositionally biased region" description="Basic residues" evidence="12">
    <location>
        <begin position="882"/>
        <end position="891"/>
    </location>
</feature>
<dbReference type="GO" id="GO:0031573">
    <property type="term" value="P:mitotic intra-S DNA damage checkpoint signaling"/>
    <property type="evidence" value="ECO:0007669"/>
    <property type="project" value="UniProtKB-ARBA"/>
</dbReference>
<dbReference type="InterPro" id="IPR014001">
    <property type="entry name" value="Helicase_ATP-bd"/>
</dbReference>
<dbReference type="Pfam" id="PF16124">
    <property type="entry name" value="RecQ_Zn_bind"/>
    <property type="match status" value="1"/>
</dbReference>
<evidence type="ECO:0000256" key="1">
    <source>
        <dbReference type="ARBA" id="ARBA00004123"/>
    </source>
</evidence>
<dbReference type="CDD" id="cd18794">
    <property type="entry name" value="SF2_C_RecQ"/>
    <property type="match status" value="1"/>
</dbReference>
<dbReference type="EMBL" id="FQ311472">
    <property type="protein sequence ID" value="CBQ73268.1"/>
    <property type="molecule type" value="Genomic_DNA"/>
</dbReference>
<dbReference type="InterPro" id="IPR010997">
    <property type="entry name" value="HRDC-like_sf"/>
</dbReference>
<dbReference type="SUPFAM" id="SSF52540">
    <property type="entry name" value="P-loop containing nucleoside triphosphate hydrolases"/>
    <property type="match status" value="2"/>
</dbReference>
<keyword evidence="7" id="KW-0238">DNA-binding</keyword>
<comment type="catalytic activity">
    <reaction evidence="10">
        <text>Couples ATP hydrolysis with the unwinding of duplex DNA by translocating in the 3'-5' direction.</text>
        <dbReference type="EC" id="5.6.2.4"/>
    </reaction>
</comment>
<dbReference type="SMART" id="SM00487">
    <property type="entry name" value="DEXDc"/>
    <property type="match status" value="1"/>
</dbReference>
<dbReference type="GO" id="GO:0005634">
    <property type="term" value="C:nucleus"/>
    <property type="evidence" value="ECO:0007669"/>
    <property type="project" value="UniProtKB-SubCell"/>
</dbReference>
<keyword evidence="8" id="KW-0413">Isomerase</keyword>
<feature type="compositionally biased region" description="Basic and acidic residues" evidence="12">
    <location>
        <begin position="34"/>
        <end position="53"/>
    </location>
</feature>
<keyword evidence="3" id="KW-0547">Nucleotide-binding</keyword>
<dbReference type="GO" id="GO:0003677">
    <property type="term" value="F:DNA binding"/>
    <property type="evidence" value="ECO:0007669"/>
    <property type="project" value="UniProtKB-KW"/>
</dbReference>
<keyword evidence="6" id="KW-0067">ATP-binding</keyword>
<dbReference type="SMART" id="SM00490">
    <property type="entry name" value="HELICc"/>
    <property type="match status" value="1"/>
</dbReference>
<evidence type="ECO:0000313" key="16">
    <source>
        <dbReference type="EMBL" id="CBQ73268.1"/>
    </source>
</evidence>